<feature type="transmembrane region" description="Helical" evidence="4">
    <location>
        <begin position="166"/>
        <end position="187"/>
    </location>
</feature>
<proteinExistence type="predicted"/>
<dbReference type="EC" id="2.7.13.3" evidence="2"/>
<feature type="coiled-coil region" evidence="3">
    <location>
        <begin position="46"/>
        <end position="96"/>
    </location>
</feature>
<keyword evidence="4" id="KW-1133">Transmembrane helix</keyword>
<dbReference type="PRINTS" id="PR00344">
    <property type="entry name" value="BCTRLSENSOR"/>
</dbReference>
<dbReference type="PANTHER" id="PTHR43065:SF47">
    <property type="match status" value="1"/>
</dbReference>
<gene>
    <name evidence="6" type="ORF">VIBNI_B0968</name>
</gene>
<keyword evidence="3" id="KW-0175">Coiled coil</keyword>
<keyword evidence="6" id="KW-0808">Transferase</keyword>
<reference evidence="6 7" key="1">
    <citation type="journal article" date="2013" name="ISME J.">
        <title>Comparative genomics of pathogenic lineages of Vibrio nigripulchritudo identifies virulence-associated traits.</title>
        <authorList>
            <person name="Goudenege D."/>
            <person name="Labreuche Y."/>
            <person name="Krin E."/>
            <person name="Ansquer D."/>
            <person name="Mangenot S."/>
            <person name="Calteau A."/>
            <person name="Medigue C."/>
            <person name="Mazel D."/>
            <person name="Polz M.F."/>
            <person name="Le Roux F."/>
        </authorList>
    </citation>
    <scope>NUCLEOTIDE SEQUENCE [LARGE SCALE GENOMIC DNA]</scope>
    <source>
        <strain evidence="7">SnF1</strain>
    </source>
</reference>
<accession>U4KGX7</accession>
<evidence type="ECO:0000259" key="5">
    <source>
        <dbReference type="PROSITE" id="PS50109"/>
    </source>
</evidence>
<sequence>MIVLALLVVLVIWATSSLIRLNIKAEETISLSEKRTEAILMATSSLNQLETELIQLVAVNDEERIRESADASILASEALEESINNLNQQMPDHQEVKWLLILVKEMIPERMEIIALAKRNSDAIALELINYMSPKTTEVTDILTSLVQDDQKYINALLRDIRQREYTTLVIILFMMVAGVVVLVSMINRLGKTSKELDELNLHLEEQVQKRTKQLEDSFEDLTDNIFALEETQAKLVESEKMASLGVLVKGVAHELNTPIGICITSSSHLREKVKSFNDQLSEGKLTKKSCELLVENAASCLEMVEENLEKSSQLIQCFKKIAIEQEEAREDAVMVKELVEDIVTSNGFSSSDNVEIAIEGQAGISAFVSREALCDVLNNLIENAICHSQEQCDKHRIEVDTQIIGTDIRIAISDKGKGIEQEDLPKIFDPFFTTQRGKGRNGLGLAVVYNLVTHLLEGKINCQSEPGQGTTFEVIFPYKPAI</sequence>
<dbReference type="InterPro" id="IPR036890">
    <property type="entry name" value="HATPase_C_sf"/>
</dbReference>
<organism evidence="6 7">
    <name type="scientific">Vibrio nigripulchritudo</name>
    <dbReference type="NCBI Taxonomy" id="28173"/>
    <lineage>
        <taxon>Bacteria</taxon>
        <taxon>Pseudomonadati</taxon>
        <taxon>Pseudomonadota</taxon>
        <taxon>Gammaproteobacteria</taxon>
        <taxon>Vibrionales</taxon>
        <taxon>Vibrionaceae</taxon>
        <taxon>Vibrio</taxon>
    </lineage>
</organism>
<evidence type="ECO:0000313" key="7">
    <source>
        <dbReference type="Proteomes" id="UP000016895"/>
    </source>
</evidence>
<dbReference type="KEGG" id="vni:VIBNI_B0968"/>
<dbReference type="AlphaFoldDB" id="U4KGX7"/>
<dbReference type="PATRIC" id="fig|1260221.3.peg.4598"/>
<comment type="catalytic activity">
    <reaction evidence="1">
        <text>ATP + protein L-histidine = ADP + protein N-phospho-L-histidine.</text>
        <dbReference type="EC" id="2.7.13.3"/>
    </reaction>
</comment>
<dbReference type="SUPFAM" id="SSF47384">
    <property type="entry name" value="Homodimeric domain of signal transducing histidine kinase"/>
    <property type="match status" value="1"/>
</dbReference>
<dbReference type="InterPro" id="IPR003594">
    <property type="entry name" value="HATPase_dom"/>
</dbReference>
<dbReference type="PANTHER" id="PTHR43065">
    <property type="entry name" value="SENSOR HISTIDINE KINASE"/>
    <property type="match status" value="1"/>
</dbReference>
<evidence type="ECO:0000256" key="2">
    <source>
        <dbReference type="ARBA" id="ARBA00012438"/>
    </source>
</evidence>
<dbReference type="InterPro" id="IPR004358">
    <property type="entry name" value="Sig_transdc_His_kin-like_C"/>
</dbReference>
<dbReference type="InterPro" id="IPR036097">
    <property type="entry name" value="HisK_dim/P_sf"/>
</dbReference>
<dbReference type="Proteomes" id="UP000016895">
    <property type="component" value="Chromosome 2"/>
</dbReference>
<dbReference type="CDD" id="cd00075">
    <property type="entry name" value="HATPase"/>
    <property type="match status" value="1"/>
</dbReference>
<dbReference type="PROSITE" id="PS50109">
    <property type="entry name" value="HIS_KIN"/>
    <property type="match status" value="1"/>
</dbReference>
<protein>
    <recommendedName>
        <fullName evidence="2">histidine kinase</fullName>
        <ecNumber evidence="2">2.7.13.3</ecNumber>
    </recommendedName>
</protein>
<evidence type="ECO:0000256" key="1">
    <source>
        <dbReference type="ARBA" id="ARBA00000085"/>
    </source>
</evidence>
<dbReference type="Gene3D" id="1.10.287.130">
    <property type="match status" value="1"/>
</dbReference>
<name>U4KGX7_9VIBR</name>
<dbReference type="SMART" id="SM00387">
    <property type="entry name" value="HATPase_c"/>
    <property type="match status" value="1"/>
</dbReference>
<keyword evidence="6" id="KW-0418">Kinase</keyword>
<dbReference type="STRING" id="28173.VIBNI_B0968"/>
<dbReference type="SUPFAM" id="SSF55874">
    <property type="entry name" value="ATPase domain of HSP90 chaperone/DNA topoisomerase II/histidine kinase"/>
    <property type="match status" value="1"/>
</dbReference>
<keyword evidence="4" id="KW-0472">Membrane</keyword>
<dbReference type="Gene3D" id="3.30.565.10">
    <property type="entry name" value="Histidine kinase-like ATPase, C-terminal domain"/>
    <property type="match status" value="1"/>
</dbReference>
<dbReference type="GO" id="GO:0000155">
    <property type="term" value="F:phosphorelay sensor kinase activity"/>
    <property type="evidence" value="ECO:0007669"/>
    <property type="project" value="InterPro"/>
</dbReference>
<feature type="coiled-coil region" evidence="3">
    <location>
        <begin position="190"/>
        <end position="232"/>
    </location>
</feature>
<evidence type="ECO:0000256" key="4">
    <source>
        <dbReference type="SAM" id="Phobius"/>
    </source>
</evidence>
<keyword evidence="4" id="KW-0812">Transmembrane</keyword>
<dbReference type="EMBL" id="FO203527">
    <property type="protein sequence ID" value="CCO60749.1"/>
    <property type="molecule type" value="Genomic_DNA"/>
</dbReference>
<feature type="domain" description="Histidine kinase" evidence="5">
    <location>
        <begin position="251"/>
        <end position="481"/>
    </location>
</feature>
<dbReference type="Pfam" id="PF02518">
    <property type="entry name" value="HATPase_c"/>
    <property type="match status" value="1"/>
</dbReference>
<keyword evidence="7" id="KW-1185">Reference proteome</keyword>
<evidence type="ECO:0000313" key="6">
    <source>
        <dbReference type="EMBL" id="CCO60749.1"/>
    </source>
</evidence>
<dbReference type="InterPro" id="IPR005467">
    <property type="entry name" value="His_kinase_dom"/>
</dbReference>
<evidence type="ECO:0000256" key="3">
    <source>
        <dbReference type="SAM" id="Coils"/>
    </source>
</evidence>